<protein>
    <submittedName>
        <fullName evidence="1">Uncharacterized protein</fullName>
    </submittedName>
</protein>
<dbReference type="RefSeq" id="WP_207331127.1">
    <property type="nucleotide sequence ID" value="NZ_JAFMYW010000007.1"/>
</dbReference>
<name>A0ABS3JMD1_9BACT</name>
<reference evidence="1 2" key="1">
    <citation type="submission" date="2021-03" db="EMBL/GenBank/DDBJ databases">
        <title>Fibrella sp. HMF5405 genome sequencing and assembly.</title>
        <authorList>
            <person name="Kang H."/>
            <person name="Kim H."/>
            <person name="Bae S."/>
            <person name="Joh K."/>
        </authorList>
    </citation>
    <scope>NUCLEOTIDE SEQUENCE [LARGE SCALE GENOMIC DNA]</scope>
    <source>
        <strain evidence="1 2">HMF5405</strain>
    </source>
</reference>
<evidence type="ECO:0000313" key="1">
    <source>
        <dbReference type="EMBL" id="MBO0951172.1"/>
    </source>
</evidence>
<gene>
    <name evidence="1" type="ORF">J2I46_21480</name>
</gene>
<organism evidence="1 2">
    <name type="scientific">Fibrella forsythiae</name>
    <dbReference type="NCBI Taxonomy" id="2817061"/>
    <lineage>
        <taxon>Bacteria</taxon>
        <taxon>Pseudomonadati</taxon>
        <taxon>Bacteroidota</taxon>
        <taxon>Cytophagia</taxon>
        <taxon>Cytophagales</taxon>
        <taxon>Spirosomataceae</taxon>
        <taxon>Fibrella</taxon>
    </lineage>
</organism>
<accession>A0ABS3JMD1</accession>
<comment type="caution">
    <text evidence="1">The sequence shown here is derived from an EMBL/GenBank/DDBJ whole genome shotgun (WGS) entry which is preliminary data.</text>
</comment>
<dbReference type="EMBL" id="JAFMYW010000007">
    <property type="protein sequence ID" value="MBO0951172.1"/>
    <property type="molecule type" value="Genomic_DNA"/>
</dbReference>
<keyword evidence="2" id="KW-1185">Reference proteome</keyword>
<evidence type="ECO:0000313" key="2">
    <source>
        <dbReference type="Proteomes" id="UP000664628"/>
    </source>
</evidence>
<dbReference type="Proteomes" id="UP000664628">
    <property type="component" value="Unassembled WGS sequence"/>
</dbReference>
<sequence length="75" mass="8973">MIPIQPTYTYEQVVQLLCLQHIATRNRVLQQPVFNEHDNHERVRMGEVIQEIKYLGFEVTRIDKSDHEYTFSQPT</sequence>
<proteinExistence type="predicted"/>